<keyword evidence="2 3" id="KW-0342">GTP-binding</keyword>
<dbReference type="GO" id="GO:0003924">
    <property type="term" value="F:GTPase activity"/>
    <property type="evidence" value="ECO:0007669"/>
    <property type="project" value="InterPro"/>
</dbReference>
<dbReference type="SMART" id="SM00177">
    <property type="entry name" value="ARF"/>
    <property type="match status" value="1"/>
</dbReference>
<protein>
    <submittedName>
        <fullName evidence="6">Uncharacterized protein</fullName>
    </submittedName>
</protein>
<dbReference type="Gene3D" id="3.40.50.300">
    <property type="entry name" value="P-loop containing nucleotide triphosphate hydrolases"/>
    <property type="match status" value="1"/>
</dbReference>
<feature type="compositionally biased region" description="Polar residues" evidence="5">
    <location>
        <begin position="221"/>
        <end position="230"/>
    </location>
</feature>
<dbReference type="GO" id="GO:0046872">
    <property type="term" value="F:metal ion binding"/>
    <property type="evidence" value="ECO:0007669"/>
    <property type="project" value="UniProtKB-KW"/>
</dbReference>
<organism evidence="6">
    <name type="scientific">Lotharella globosa</name>
    <dbReference type="NCBI Taxonomy" id="91324"/>
    <lineage>
        <taxon>Eukaryota</taxon>
        <taxon>Sar</taxon>
        <taxon>Rhizaria</taxon>
        <taxon>Cercozoa</taxon>
        <taxon>Chlorarachniophyceae</taxon>
        <taxon>Lotharella</taxon>
    </lineage>
</organism>
<name>A0A6V3R3R8_9EUKA</name>
<dbReference type="InterPro" id="IPR024156">
    <property type="entry name" value="Small_GTPase_ARF"/>
</dbReference>
<dbReference type="EMBL" id="HBIV01036428">
    <property type="protein sequence ID" value="CAE0674273.1"/>
    <property type="molecule type" value="Transcribed_RNA"/>
</dbReference>
<feature type="binding site" evidence="3">
    <location>
        <position position="75"/>
    </location>
    <ligand>
        <name>GTP</name>
        <dbReference type="ChEBI" id="CHEBI:37565"/>
    </ligand>
</feature>
<keyword evidence="4" id="KW-0479">Metal-binding</keyword>
<keyword evidence="4" id="KW-0460">Magnesium</keyword>
<evidence type="ECO:0000256" key="2">
    <source>
        <dbReference type="ARBA" id="ARBA00023134"/>
    </source>
</evidence>
<dbReference type="InterPro" id="IPR027417">
    <property type="entry name" value="P-loop_NTPase"/>
</dbReference>
<gene>
    <name evidence="6" type="ORF">LGLO00237_LOCUS26047</name>
</gene>
<proteinExistence type="predicted"/>
<dbReference type="Pfam" id="PF00025">
    <property type="entry name" value="Arf"/>
    <property type="match status" value="1"/>
</dbReference>
<evidence type="ECO:0000256" key="3">
    <source>
        <dbReference type="PIRSR" id="PIRSR606689-1"/>
    </source>
</evidence>
<dbReference type="AlphaFoldDB" id="A0A6V3R3R8"/>
<evidence type="ECO:0000256" key="1">
    <source>
        <dbReference type="ARBA" id="ARBA00022741"/>
    </source>
</evidence>
<feature type="compositionally biased region" description="Polar residues" evidence="5">
    <location>
        <begin position="198"/>
        <end position="211"/>
    </location>
</feature>
<evidence type="ECO:0000313" key="6">
    <source>
        <dbReference type="EMBL" id="CAE0674273.1"/>
    </source>
</evidence>
<evidence type="ECO:0000256" key="4">
    <source>
        <dbReference type="PIRSR" id="PIRSR606689-2"/>
    </source>
</evidence>
<evidence type="ECO:0000256" key="5">
    <source>
        <dbReference type="SAM" id="MobiDB-lite"/>
    </source>
</evidence>
<sequence length="230" mass="25529">MGGSSSLPSHLRAFKTLQGRRGPKILVLGLPGVGKTKLLEAMKLGDIESFSPFEGFMCEVVKGDRATIVSWSCQGDLRLTWPKKCRKAGVVFVCDSTDRKGISKARISLQKFFDANHTCSGQPLLVLASKQDVDGAMTCAEVTKALQLDLMRTRRFKCVGTELQDSVIDSPELEDGLSWLSRQLGLSEDYFRKKKSQSSSAFRRVFSSQRRSIQEKKETGRMTTRARSAP</sequence>
<dbReference type="SUPFAM" id="SSF52540">
    <property type="entry name" value="P-loop containing nucleoside triphosphate hydrolases"/>
    <property type="match status" value="1"/>
</dbReference>
<feature type="binding site" evidence="3">
    <location>
        <begin position="29"/>
        <end position="36"/>
    </location>
    <ligand>
        <name>GTP</name>
        <dbReference type="ChEBI" id="CHEBI:37565"/>
    </ligand>
</feature>
<dbReference type="GO" id="GO:0005525">
    <property type="term" value="F:GTP binding"/>
    <property type="evidence" value="ECO:0007669"/>
    <property type="project" value="UniProtKB-KW"/>
</dbReference>
<reference evidence="6" key="1">
    <citation type="submission" date="2021-01" db="EMBL/GenBank/DDBJ databases">
        <authorList>
            <person name="Corre E."/>
            <person name="Pelletier E."/>
            <person name="Niang G."/>
            <person name="Scheremetjew M."/>
            <person name="Finn R."/>
            <person name="Kale V."/>
            <person name="Holt S."/>
            <person name="Cochrane G."/>
            <person name="Meng A."/>
            <person name="Brown T."/>
            <person name="Cohen L."/>
        </authorList>
    </citation>
    <scope>NUCLEOTIDE SEQUENCE</scope>
    <source>
        <strain evidence="6">CCCM811</strain>
    </source>
</reference>
<feature type="region of interest" description="Disordered" evidence="5">
    <location>
        <begin position="198"/>
        <end position="230"/>
    </location>
</feature>
<feature type="binding site" evidence="4">
    <location>
        <position position="36"/>
    </location>
    <ligand>
        <name>Mg(2+)</name>
        <dbReference type="ChEBI" id="CHEBI:18420"/>
    </ligand>
</feature>
<dbReference type="PANTHER" id="PTHR11711">
    <property type="entry name" value="ADP RIBOSYLATION FACTOR-RELATED"/>
    <property type="match status" value="1"/>
</dbReference>
<accession>A0A6V3R3R8</accession>
<dbReference type="InterPro" id="IPR006689">
    <property type="entry name" value="Small_GTPase_ARF/SAR"/>
</dbReference>
<keyword evidence="1 3" id="KW-0547">Nucleotide-binding</keyword>